<accession>A0A729R2V6</accession>
<evidence type="ECO:0000313" key="1">
    <source>
        <dbReference type="EMBL" id="HAC7949585.1"/>
    </source>
</evidence>
<dbReference type="AlphaFoldDB" id="A0A729R2V6"/>
<protein>
    <submittedName>
        <fullName evidence="2">Serine acetyltransferase</fullName>
    </submittedName>
</protein>
<evidence type="ECO:0000313" key="2">
    <source>
        <dbReference type="EMBL" id="HAE3334587.1"/>
    </source>
</evidence>
<keyword evidence="2" id="KW-0808">Transferase</keyword>
<proteinExistence type="predicted"/>
<sequence length="20" mass="2269">KNGINLNLKIAIFYRLFSSG</sequence>
<gene>
    <name evidence="1" type="ORF">G0G37_19100</name>
    <name evidence="2" type="ORF">G3453_004595</name>
</gene>
<name>A0A729R2V6_SALEN</name>
<dbReference type="GO" id="GO:0016740">
    <property type="term" value="F:transferase activity"/>
    <property type="evidence" value="ECO:0007669"/>
    <property type="project" value="UniProtKB-KW"/>
</dbReference>
<reference evidence="2" key="1">
    <citation type="journal article" date="2018" name="Genome Biol.">
        <title>SKESA: strategic k-mer extension for scrupulous assemblies.</title>
        <authorList>
            <person name="Souvorov A."/>
            <person name="Agarwala R."/>
            <person name="Lipman D.J."/>
        </authorList>
    </citation>
    <scope>NUCLEOTIDE SEQUENCE</scope>
    <source>
        <strain evidence="1">SAL-17-0166</strain>
        <strain evidence="2">Salmonella enterica</strain>
    </source>
</reference>
<feature type="non-terminal residue" evidence="2">
    <location>
        <position position="1"/>
    </location>
</feature>
<dbReference type="EMBL" id="DAARPC010000059">
    <property type="protein sequence ID" value="HAE3334587.1"/>
    <property type="molecule type" value="Genomic_DNA"/>
</dbReference>
<dbReference type="EMBL" id="DAAMSQ010000071">
    <property type="protein sequence ID" value="HAC7949585.1"/>
    <property type="molecule type" value="Genomic_DNA"/>
</dbReference>
<reference evidence="2" key="2">
    <citation type="submission" date="2018-07" db="EMBL/GenBank/DDBJ databases">
        <authorList>
            <consortium name="NCBI Pathogen Detection Project"/>
        </authorList>
    </citation>
    <scope>NUCLEOTIDE SEQUENCE</scope>
    <source>
        <strain evidence="1">SAL-17-0166</strain>
        <strain evidence="2">Salmonella enterica</strain>
    </source>
</reference>
<comment type="caution">
    <text evidence="2">The sequence shown here is derived from an EMBL/GenBank/DDBJ whole genome shotgun (WGS) entry which is preliminary data.</text>
</comment>
<organism evidence="2">
    <name type="scientific">Salmonella enteritidis</name>
    <dbReference type="NCBI Taxonomy" id="149539"/>
    <lineage>
        <taxon>Bacteria</taxon>
        <taxon>Pseudomonadati</taxon>
        <taxon>Pseudomonadota</taxon>
        <taxon>Gammaproteobacteria</taxon>
        <taxon>Enterobacterales</taxon>
        <taxon>Enterobacteriaceae</taxon>
        <taxon>Salmonella</taxon>
    </lineage>
</organism>